<proteinExistence type="inferred from homology"/>
<dbReference type="PRINTS" id="PR00164">
    <property type="entry name" value="ABC2TRNSPORT"/>
</dbReference>
<feature type="transmembrane region" description="Helical" evidence="5">
    <location>
        <begin position="226"/>
        <end position="244"/>
    </location>
</feature>
<sequence length="249" mass="27073">MNSAVYTLWLREMKKFIRNRSRIIGSMALPILFLVVLGSGFGGFFQYRQDVTYMQFLGPGILGMTLLFSAMFGGLSVLWDRQFGFLKEILVAPVSRVAIMAGKTLGTVTTSMIKGVILIVALGMGGLVKPDPLGLLLTLAFMFVISAAFVALGIATAALMTDPHGFQLIMNFLVMPVFFLSGALFPLEGLPGWLDLLTKINPLTYGIDGMRYALGGPYEFSPLLDFVILTFFAVSATLSGAILFQRMPA</sequence>
<feature type="transmembrane region" description="Helical" evidence="5">
    <location>
        <begin position="168"/>
        <end position="187"/>
    </location>
</feature>
<keyword evidence="3 5" id="KW-1133">Transmembrane helix</keyword>
<name>A0A9D6V8N8_9BACT</name>
<reference evidence="7" key="1">
    <citation type="submission" date="2020-07" db="EMBL/GenBank/DDBJ databases">
        <title>Huge and variable diversity of episymbiotic CPR bacteria and DPANN archaea in groundwater ecosystems.</title>
        <authorList>
            <person name="He C.Y."/>
            <person name="Keren R."/>
            <person name="Whittaker M."/>
            <person name="Farag I.F."/>
            <person name="Doudna J."/>
            <person name="Cate J.H.D."/>
            <person name="Banfield J.F."/>
        </authorList>
    </citation>
    <scope>NUCLEOTIDE SEQUENCE</scope>
    <source>
        <strain evidence="7">NC_groundwater_1664_Pr3_B-0.1um_52_9</strain>
    </source>
</reference>
<dbReference type="PIRSF" id="PIRSF006648">
    <property type="entry name" value="DrrB"/>
    <property type="match status" value="1"/>
</dbReference>
<dbReference type="PANTHER" id="PTHR43229:SF2">
    <property type="entry name" value="NODULATION PROTEIN J"/>
    <property type="match status" value="1"/>
</dbReference>
<evidence type="ECO:0000313" key="7">
    <source>
        <dbReference type="EMBL" id="MBI5252768.1"/>
    </source>
</evidence>
<feature type="domain" description="ABC transmembrane type-2" evidence="6">
    <location>
        <begin position="21"/>
        <end position="247"/>
    </location>
</feature>
<dbReference type="InterPro" id="IPR047817">
    <property type="entry name" value="ABC2_TM_bact-type"/>
</dbReference>
<keyword evidence="5" id="KW-0813">Transport</keyword>
<evidence type="ECO:0000256" key="5">
    <source>
        <dbReference type="RuleBase" id="RU361157"/>
    </source>
</evidence>
<dbReference type="PANTHER" id="PTHR43229">
    <property type="entry name" value="NODULATION PROTEIN J"/>
    <property type="match status" value="1"/>
</dbReference>
<accession>A0A9D6V8N8</accession>
<feature type="transmembrane region" description="Helical" evidence="5">
    <location>
        <begin position="56"/>
        <end position="79"/>
    </location>
</feature>
<dbReference type="Proteomes" id="UP000807825">
    <property type="component" value="Unassembled WGS sequence"/>
</dbReference>
<evidence type="ECO:0000256" key="3">
    <source>
        <dbReference type="ARBA" id="ARBA00022989"/>
    </source>
</evidence>
<dbReference type="PROSITE" id="PS51012">
    <property type="entry name" value="ABC_TM2"/>
    <property type="match status" value="1"/>
</dbReference>
<dbReference type="EMBL" id="JACRDE010000646">
    <property type="protein sequence ID" value="MBI5252768.1"/>
    <property type="molecule type" value="Genomic_DNA"/>
</dbReference>
<organism evidence="7 8">
    <name type="scientific">Desulfomonile tiedjei</name>
    <dbReference type="NCBI Taxonomy" id="2358"/>
    <lineage>
        <taxon>Bacteria</taxon>
        <taxon>Pseudomonadati</taxon>
        <taxon>Thermodesulfobacteriota</taxon>
        <taxon>Desulfomonilia</taxon>
        <taxon>Desulfomonilales</taxon>
        <taxon>Desulfomonilaceae</taxon>
        <taxon>Desulfomonile</taxon>
    </lineage>
</organism>
<keyword evidence="2 5" id="KW-0812">Transmembrane</keyword>
<gene>
    <name evidence="7" type="ORF">HY912_25000</name>
</gene>
<feature type="transmembrane region" description="Helical" evidence="5">
    <location>
        <begin position="133"/>
        <end position="156"/>
    </location>
</feature>
<feature type="transmembrane region" description="Helical" evidence="5">
    <location>
        <begin position="23"/>
        <end position="44"/>
    </location>
</feature>
<comment type="similarity">
    <text evidence="5">Belongs to the ABC-2 integral membrane protein family.</text>
</comment>
<evidence type="ECO:0000313" key="8">
    <source>
        <dbReference type="Proteomes" id="UP000807825"/>
    </source>
</evidence>
<evidence type="ECO:0000256" key="1">
    <source>
        <dbReference type="ARBA" id="ARBA00004141"/>
    </source>
</evidence>
<dbReference type="GO" id="GO:0043190">
    <property type="term" value="C:ATP-binding cassette (ABC) transporter complex"/>
    <property type="evidence" value="ECO:0007669"/>
    <property type="project" value="InterPro"/>
</dbReference>
<feature type="transmembrane region" description="Helical" evidence="5">
    <location>
        <begin position="105"/>
        <end position="127"/>
    </location>
</feature>
<dbReference type="AlphaFoldDB" id="A0A9D6V8N8"/>
<evidence type="ECO:0000256" key="2">
    <source>
        <dbReference type="ARBA" id="ARBA00022692"/>
    </source>
</evidence>
<keyword evidence="5" id="KW-1003">Cell membrane</keyword>
<evidence type="ECO:0000259" key="6">
    <source>
        <dbReference type="PROSITE" id="PS51012"/>
    </source>
</evidence>
<evidence type="ECO:0000256" key="4">
    <source>
        <dbReference type="ARBA" id="ARBA00023136"/>
    </source>
</evidence>
<dbReference type="InterPro" id="IPR013525">
    <property type="entry name" value="ABC2_TM"/>
</dbReference>
<dbReference type="InterPro" id="IPR000412">
    <property type="entry name" value="ABC_2_transport"/>
</dbReference>
<comment type="subcellular location">
    <subcellularLocation>
        <location evidence="5">Cell membrane</location>
        <topology evidence="5">Multi-pass membrane protein</topology>
    </subcellularLocation>
    <subcellularLocation>
        <location evidence="1">Membrane</location>
        <topology evidence="1">Multi-pass membrane protein</topology>
    </subcellularLocation>
</comment>
<comment type="caution">
    <text evidence="7">The sequence shown here is derived from an EMBL/GenBank/DDBJ whole genome shotgun (WGS) entry which is preliminary data.</text>
</comment>
<dbReference type="GO" id="GO:0140359">
    <property type="term" value="F:ABC-type transporter activity"/>
    <property type="evidence" value="ECO:0007669"/>
    <property type="project" value="InterPro"/>
</dbReference>
<dbReference type="InterPro" id="IPR051784">
    <property type="entry name" value="Nod_factor_ABC_transporter"/>
</dbReference>
<protein>
    <recommendedName>
        <fullName evidence="5">Transport permease protein</fullName>
    </recommendedName>
</protein>
<keyword evidence="4 5" id="KW-0472">Membrane</keyword>
<dbReference type="Pfam" id="PF01061">
    <property type="entry name" value="ABC2_membrane"/>
    <property type="match status" value="1"/>
</dbReference>